<dbReference type="CDD" id="cd12797">
    <property type="entry name" value="M23_peptidase"/>
    <property type="match status" value="1"/>
</dbReference>
<sequence>MLSKKYHIVVFKGNEGCSRKLRVRGWIIALMLLLSLGLIGSNVFFWRYFVNYQTVEKSFDDSQKTVQEQRTQLLSLASKIKTLQKDILRIRDFDSKLRVMINIDQDRKGGTSLGGAESSDFTDSYLPTHRQELLARKMHNFLYQLNTEARLEEIRQQDLMQVIRSNKELWASTPSIWPVQGWISSRFGYRSSPFTMQREFHKGLDISAPTGTPIYAPAKGKVTFTGRDGGYGLAVTVDHGTGILTRYAHLHSVAIKNGQKITRGQLIAYVGNTGRSTGPHLHYEVRLNGVPVNPMRYILN</sequence>
<evidence type="ECO:0000313" key="3">
    <source>
        <dbReference type="EMBL" id="BBD07969.1"/>
    </source>
</evidence>
<feature type="domain" description="M23ase beta-sheet core" evidence="2">
    <location>
        <begin position="200"/>
        <end position="294"/>
    </location>
</feature>
<dbReference type="Proteomes" id="UP000269883">
    <property type="component" value="Chromosome"/>
</dbReference>
<dbReference type="SUPFAM" id="SSF51261">
    <property type="entry name" value="Duplicated hybrid motif"/>
    <property type="match status" value="1"/>
</dbReference>
<dbReference type="PANTHER" id="PTHR21666:SF270">
    <property type="entry name" value="MUREIN HYDROLASE ACTIVATOR ENVC"/>
    <property type="match status" value="1"/>
</dbReference>
<dbReference type="InterPro" id="IPR050570">
    <property type="entry name" value="Cell_wall_metabolism_enzyme"/>
</dbReference>
<feature type="transmembrane region" description="Helical" evidence="1">
    <location>
        <begin position="26"/>
        <end position="49"/>
    </location>
</feature>
<dbReference type="PANTHER" id="PTHR21666">
    <property type="entry name" value="PEPTIDASE-RELATED"/>
    <property type="match status" value="1"/>
</dbReference>
<dbReference type="FunFam" id="2.70.70.10:FF:000006">
    <property type="entry name" value="M23 family peptidase"/>
    <property type="match status" value="1"/>
</dbReference>
<dbReference type="KEGG" id="dfl:DFE_1243"/>
<dbReference type="Gene3D" id="2.70.70.10">
    <property type="entry name" value="Glucose Permease (Domain IIA)"/>
    <property type="match status" value="1"/>
</dbReference>
<dbReference type="EMBL" id="AP017378">
    <property type="protein sequence ID" value="BBD07969.1"/>
    <property type="molecule type" value="Genomic_DNA"/>
</dbReference>
<dbReference type="InterPro" id="IPR016047">
    <property type="entry name" value="M23ase_b-sheet_dom"/>
</dbReference>
<dbReference type="InterPro" id="IPR011055">
    <property type="entry name" value="Dup_hybrid_motif"/>
</dbReference>
<gene>
    <name evidence="3" type="ORF">DFE_1243</name>
</gene>
<dbReference type="Pfam" id="PF01551">
    <property type="entry name" value="Peptidase_M23"/>
    <property type="match status" value="1"/>
</dbReference>
<accession>A0A2Z6AXK2</accession>
<dbReference type="GO" id="GO:0004222">
    <property type="term" value="F:metalloendopeptidase activity"/>
    <property type="evidence" value="ECO:0007669"/>
    <property type="project" value="TreeGrafter"/>
</dbReference>
<protein>
    <submittedName>
        <fullName evidence="3">Peptidase M23</fullName>
    </submittedName>
</protein>
<evidence type="ECO:0000313" key="4">
    <source>
        <dbReference type="Proteomes" id="UP000269883"/>
    </source>
</evidence>
<organism evidence="3 4">
    <name type="scientific">Desulfovibrio ferrophilus</name>
    <dbReference type="NCBI Taxonomy" id="241368"/>
    <lineage>
        <taxon>Bacteria</taxon>
        <taxon>Pseudomonadati</taxon>
        <taxon>Thermodesulfobacteriota</taxon>
        <taxon>Desulfovibrionia</taxon>
        <taxon>Desulfovibrionales</taxon>
        <taxon>Desulfovibrionaceae</taxon>
        <taxon>Desulfovibrio</taxon>
    </lineage>
</organism>
<name>A0A2Z6AXK2_9BACT</name>
<dbReference type="AlphaFoldDB" id="A0A2Z6AXK2"/>
<keyword evidence="1" id="KW-0472">Membrane</keyword>
<keyword evidence="1" id="KW-1133">Transmembrane helix</keyword>
<evidence type="ECO:0000256" key="1">
    <source>
        <dbReference type="SAM" id="Phobius"/>
    </source>
</evidence>
<keyword evidence="4" id="KW-1185">Reference proteome</keyword>
<keyword evidence="1" id="KW-0812">Transmembrane</keyword>
<proteinExistence type="predicted"/>
<dbReference type="OrthoDB" id="9815245at2"/>
<reference evidence="3 4" key="1">
    <citation type="journal article" date="2018" name="Sci. Adv.">
        <title>Multi-heme cytochromes provide a pathway for survival in energy-limited environments.</title>
        <authorList>
            <person name="Deng X."/>
            <person name="Dohmae N."/>
            <person name="Nealson K.H."/>
            <person name="Hashimoto K."/>
            <person name="Okamoto A."/>
        </authorList>
    </citation>
    <scope>NUCLEOTIDE SEQUENCE [LARGE SCALE GENOMIC DNA]</scope>
    <source>
        <strain evidence="3 4">IS5</strain>
    </source>
</reference>
<evidence type="ECO:0000259" key="2">
    <source>
        <dbReference type="Pfam" id="PF01551"/>
    </source>
</evidence>
<dbReference type="RefSeq" id="WP_126377684.1">
    <property type="nucleotide sequence ID" value="NZ_AP017378.1"/>
</dbReference>